<evidence type="ECO:0000256" key="5">
    <source>
        <dbReference type="ARBA" id="ARBA00023159"/>
    </source>
</evidence>
<feature type="region of interest" description="Disordered" evidence="9">
    <location>
        <begin position="104"/>
        <end position="133"/>
    </location>
</feature>
<evidence type="ECO:0000256" key="9">
    <source>
        <dbReference type="SAM" id="MobiDB-lite"/>
    </source>
</evidence>
<dbReference type="PANTHER" id="PTHR28270:SF1">
    <property type="entry name" value="MEDIATOR OF RNA POLYMERASE II TRANSCRIPTION SUBUNIT 19"/>
    <property type="match status" value="1"/>
</dbReference>
<comment type="similarity">
    <text evidence="2">Belongs to the Mediator complex subunit 19 family.</text>
</comment>
<dbReference type="GO" id="GO:0016592">
    <property type="term" value="C:mediator complex"/>
    <property type="evidence" value="ECO:0007669"/>
    <property type="project" value="InterPro"/>
</dbReference>
<keyword evidence="6" id="KW-0804">Transcription</keyword>
<dbReference type="STRING" id="4846.A0A367JB80"/>
<evidence type="ECO:0000256" key="2">
    <source>
        <dbReference type="ARBA" id="ARBA00009259"/>
    </source>
</evidence>
<protein>
    <recommendedName>
        <fullName evidence="3">Mediator of RNA polymerase II transcription subunit 19</fullName>
    </recommendedName>
    <alternativeName>
        <fullName evidence="8">Mediator complex subunit 19</fullName>
    </alternativeName>
</protein>
<dbReference type="GO" id="GO:0003712">
    <property type="term" value="F:transcription coregulator activity"/>
    <property type="evidence" value="ECO:0007669"/>
    <property type="project" value="InterPro"/>
</dbReference>
<name>A0A367JB80_RHIST</name>
<keyword evidence="7" id="KW-0539">Nucleus</keyword>
<comment type="caution">
    <text evidence="10">The sequence shown here is derived from an EMBL/GenBank/DDBJ whole genome shotgun (WGS) entry which is preliminary data.</text>
</comment>
<accession>A0A367JB80</accession>
<sequence length="133" mass="14758">MTTQQPSEPKLSGSQDLLTYFNLLPIYNKMVKPYPPSDRQSGLNPTLFPYISDLPGKLEFEPDGYLLGLMRDPQAVEHGPEIKQLDSDTLREAFSLREGPIPGFDASILGTDDTNNGNEGGRVQGNKTIENQY</sequence>
<gene>
    <name evidence="10" type="ORF">CU098_008043</name>
</gene>
<dbReference type="OrthoDB" id="2160599at2759"/>
<evidence type="ECO:0000313" key="10">
    <source>
        <dbReference type="EMBL" id="RCH86981.1"/>
    </source>
</evidence>
<evidence type="ECO:0000256" key="3">
    <source>
        <dbReference type="ARBA" id="ARBA00019615"/>
    </source>
</evidence>
<proteinExistence type="inferred from homology"/>
<dbReference type="Proteomes" id="UP000253551">
    <property type="component" value="Unassembled WGS sequence"/>
</dbReference>
<evidence type="ECO:0000256" key="4">
    <source>
        <dbReference type="ARBA" id="ARBA00023015"/>
    </source>
</evidence>
<reference evidence="10 11" key="1">
    <citation type="journal article" date="2018" name="G3 (Bethesda)">
        <title>Phylogenetic and Phylogenomic Definition of Rhizopus Species.</title>
        <authorList>
            <person name="Gryganskyi A.P."/>
            <person name="Golan J."/>
            <person name="Dolatabadi S."/>
            <person name="Mondo S."/>
            <person name="Robb S."/>
            <person name="Idnurm A."/>
            <person name="Muszewska A."/>
            <person name="Steczkiewicz K."/>
            <person name="Masonjones S."/>
            <person name="Liao H.L."/>
            <person name="Gajdeczka M.T."/>
            <person name="Anike F."/>
            <person name="Vuek A."/>
            <person name="Anishchenko I.M."/>
            <person name="Voigt K."/>
            <person name="de Hoog G.S."/>
            <person name="Smith M.E."/>
            <person name="Heitman J."/>
            <person name="Vilgalys R."/>
            <person name="Stajich J.E."/>
        </authorList>
    </citation>
    <scope>NUCLEOTIDE SEQUENCE [LARGE SCALE GENOMIC DNA]</scope>
    <source>
        <strain evidence="10 11">LSU 92-RS-03</strain>
    </source>
</reference>
<evidence type="ECO:0000256" key="8">
    <source>
        <dbReference type="ARBA" id="ARBA00032018"/>
    </source>
</evidence>
<keyword evidence="5" id="KW-0010">Activator</keyword>
<evidence type="ECO:0000256" key="7">
    <source>
        <dbReference type="ARBA" id="ARBA00023242"/>
    </source>
</evidence>
<keyword evidence="4" id="KW-0805">Transcription regulation</keyword>
<dbReference type="PANTHER" id="PTHR28270">
    <property type="entry name" value="MEDIATOR OF RNA POLYMERASE II TRANSCRIPTION SUBUNIT 19"/>
    <property type="match status" value="1"/>
</dbReference>
<dbReference type="GO" id="GO:0070847">
    <property type="term" value="C:core mediator complex"/>
    <property type="evidence" value="ECO:0007669"/>
    <property type="project" value="TreeGrafter"/>
</dbReference>
<dbReference type="EMBL" id="PJQM01003817">
    <property type="protein sequence ID" value="RCH86981.1"/>
    <property type="molecule type" value="Genomic_DNA"/>
</dbReference>
<dbReference type="AlphaFoldDB" id="A0A367JB80"/>
<dbReference type="InterPro" id="IPR013942">
    <property type="entry name" value="Mediator_Med19_fun"/>
</dbReference>
<evidence type="ECO:0000313" key="11">
    <source>
        <dbReference type="Proteomes" id="UP000253551"/>
    </source>
</evidence>
<organism evidence="10 11">
    <name type="scientific">Rhizopus stolonifer</name>
    <name type="common">Rhizopus nigricans</name>
    <dbReference type="NCBI Taxonomy" id="4846"/>
    <lineage>
        <taxon>Eukaryota</taxon>
        <taxon>Fungi</taxon>
        <taxon>Fungi incertae sedis</taxon>
        <taxon>Mucoromycota</taxon>
        <taxon>Mucoromycotina</taxon>
        <taxon>Mucoromycetes</taxon>
        <taxon>Mucorales</taxon>
        <taxon>Mucorineae</taxon>
        <taxon>Rhizopodaceae</taxon>
        <taxon>Rhizopus</taxon>
    </lineage>
</organism>
<comment type="subcellular location">
    <subcellularLocation>
        <location evidence="1">Nucleus</location>
    </subcellularLocation>
</comment>
<keyword evidence="11" id="KW-1185">Reference proteome</keyword>
<evidence type="ECO:0000256" key="6">
    <source>
        <dbReference type="ARBA" id="ARBA00023163"/>
    </source>
</evidence>
<evidence type="ECO:0000256" key="1">
    <source>
        <dbReference type="ARBA" id="ARBA00004123"/>
    </source>
</evidence>
<dbReference type="GO" id="GO:0006357">
    <property type="term" value="P:regulation of transcription by RNA polymerase II"/>
    <property type="evidence" value="ECO:0007669"/>
    <property type="project" value="InterPro"/>
</dbReference>